<evidence type="ECO:0000313" key="2">
    <source>
        <dbReference type="EMBL" id="GAW25648.1"/>
    </source>
</evidence>
<reference evidence="2" key="1">
    <citation type="submission" date="2016-03" db="EMBL/GenBank/DDBJ databases">
        <title>Draft genome sequence of Rosellinia necatrix.</title>
        <authorList>
            <person name="Kanematsu S."/>
        </authorList>
    </citation>
    <scope>NUCLEOTIDE SEQUENCE [LARGE SCALE GENOMIC DNA]</scope>
    <source>
        <strain evidence="2">W97</strain>
    </source>
</reference>
<dbReference type="EMBL" id="DF977455">
    <property type="protein sequence ID" value="GAW25648.1"/>
    <property type="molecule type" value="Genomic_DNA"/>
</dbReference>
<proteinExistence type="predicted"/>
<feature type="region of interest" description="Disordered" evidence="1">
    <location>
        <begin position="1"/>
        <end position="27"/>
    </location>
</feature>
<accession>A0A1S8A6B9</accession>
<keyword evidence="3" id="KW-1185">Reference proteome</keyword>
<gene>
    <name evidence="2" type="ORF">SAMD00023353_1001820</name>
</gene>
<dbReference type="AlphaFoldDB" id="A0A1S8A6B9"/>
<name>A0A1S8A6B9_ROSNE</name>
<dbReference type="Proteomes" id="UP000054516">
    <property type="component" value="Unassembled WGS sequence"/>
</dbReference>
<sequence length="54" mass="5945">MIENDGRNDSTTLARFPANDRPMDRGRARPGGFVWLASLAKGLTGLRGQSEQQQ</sequence>
<protein>
    <submittedName>
        <fullName evidence="2">Uncharacterized protein</fullName>
    </submittedName>
</protein>
<evidence type="ECO:0000313" key="3">
    <source>
        <dbReference type="Proteomes" id="UP000054516"/>
    </source>
</evidence>
<evidence type="ECO:0000256" key="1">
    <source>
        <dbReference type="SAM" id="MobiDB-lite"/>
    </source>
</evidence>
<organism evidence="2">
    <name type="scientific">Rosellinia necatrix</name>
    <name type="common">White root-rot fungus</name>
    <dbReference type="NCBI Taxonomy" id="77044"/>
    <lineage>
        <taxon>Eukaryota</taxon>
        <taxon>Fungi</taxon>
        <taxon>Dikarya</taxon>
        <taxon>Ascomycota</taxon>
        <taxon>Pezizomycotina</taxon>
        <taxon>Sordariomycetes</taxon>
        <taxon>Xylariomycetidae</taxon>
        <taxon>Xylariales</taxon>
        <taxon>Xylariaceae</taxon>
        <taxon>Rosellinia</taxon>
    </lineage>
</organism>